<dbReference type="PRINTS" id="PR00368">
    <property type="entry name" value="FADPNR"/>
</dbReference>
<organism evidence="7 8">
    <name type="scientific">Streptomyces phyllanthi</name>
    <dbReference type="NCBI Taxonomy" id="1803180"/>
    <lineage>
        <taxon>Bacteria</taxon>
        <taxon>Bacillati</taxon>
        <taxon>Actinomycetota</taxon>
        <taxon>Actinomycetes</taxon>
        <taxon>Kitasatosporales</taxon>
        <taxon>Streptomycetaceae</taxon>
        <taxon>Streptomyces</taxon>
    </lineage>
</organism>
<dbReference type="Pfam" id="PF14759">
    <property type="entry name" value="Reductase_C"/>
    <property type="match status" value="1"/>
</dbReference>
<proteinExistence type="predicted"/>
<dbReference type="InterPro" id="IPR036188">
    <property type="entry name" value="FAD/NAD-bd_sf"/>
</dbReference>
<evidence type="ECO:0000256" key="4">
    <source>
        <dbReference type="ARBA" id="ARBA00023002"/>
    </source>
</evidence>
<keyword evidence="4" id="KW-0560">Oxidoreductase</keyword>
<keyword evidence="2" id="KW-0285">Flavoprotein</keyword>
<name>A0A5N8W1I6_9ACTN</name>
<protein>
    <submittedName>
        <fullName evidence="7">NAD(P)/FAD-dependent oxidoreductase</fullName>
    </submittedName>
</protein>
<dbReference type="PANTHER" id="PTHR43557:SF2">
    <property type="entry name" value="RIESKE DOMAIN-CONTAINING PROTEIN-RELATED"/>
    <property type="match status" value="1"/>
</dbReference>
<dbReference type="InterPro" id="IPR050446">
    <property type="entry name" value="FAD-oxidoreductase/Apoptosis"/>
</dbReference>
<dbReference type="SUPFAM" id="SSF51905">
    <property type="entry name" value="FAD/NAD(P)-binding domain"/>
    <property type="match status" value="2"/>
</dbReference>
<dbReference type="PANTHER" id="PTHR43557">
    <property type="entry name" value="APOPTOSIS-INDUCING FACTOR 1"/>
    <property type="match status" value="1"/>
</dbReference>
<accession>A0A5N8W1I6</accession>
<evidence type="ECO:0000313" key="7">
    <source>
        <dbReference type="EMBL" id="MPY40025.1"/>
    </source>
</evidence>
<dbReference type="InterPro" id="IPR028202">
    <property type="entry name" value="Reductase_C"/>
</dbReference>
<dbReference type="Proteomes" id="UP000326979">
    <property type="component" value="Unassembled WGS sequence"/>
</dbReference>
<comment type="cofactor">
    <cofactor evidence="1">
        <name>FAD</name>
        <dbReference type="ChEBI" id="CHEBI:57692"/>
    </cofactor>
</comment>
<dbReference type="PRINTS" id="PR00411">
    <property type="entry name" value="PNDRDTASEI"/>
</dbReference>
<dbReference type="AlphaFoldDB" id="A0A5N8W1I6"/>
<evidence type="ECO:0000313" key="8">
    <source>
        <dbReference type="Proteomes" id="UP000326979"/>
    </source>
</evidence>
<dbReference type="SUPFAM" id="SSF55424">
    <property type="entry name" value="FAD/NAD-linked reductases, dimerisation (C-terminal) domain"/>
    <property type="match status" value="1"/>
</dbReference>
<sequence length="384" mass="40186">MRILIVGAAAAGVSAAETLRREGFRGPLTLVGAERHLPYDRPPLSKQVLAGAWPAERAALRPAGRYRELDMELRLGRRAVGLDPVAHRVELDSGERLDYDQVLLATGVLPRPLPSARGLAGVHLLRTLDEAAALRARLTERPRVAVVGGGFTGTEVAATARGLGLDVTLVCPEPAPLAARLGPDVGAFVARLHTERGVALRTGVAVDGFTSAEGRVTGIRLDDGSVVAAEAVVVAVGSAPATGWLAGSGLELADGIVCDATLEAAPGVFAAGDVARWRHPVHGSLVREEHRTNAVLQGAAAARNLLGAGHAFHTVPYVWTDQYDVRIQLHGTCPPGAELEVLEGRPGSGAFVARFTRDGATTALLGWNSPRQLAGYRRELVGIG</sequence>
<dbReference type="InterPro" id="IPR023753">
    <property type="entry name" value="FAD/NAD-binding_dom"/>
</dbReference>
<feature type="domain" description="Reductase C-terminal" evidence="6">
    <location>
        <begin position="317"/>
        <end position="378"/>
    </location>
</feature>
<dbReference type="Pfam" id="PF07992">
    <property type="entry name" value="Pyr_redox_2"/>
    <property type="match status" value="1"/>
</dbReference>
<evidence type="ECO:0000256" key="2">
    <source>
        <dbReference type="ARBA" id="ARBA00022630"/>
    </source>
</evidence>
<evidence type="ECO:0000259" key="6">
    <source>
        <dbReference type="Pfam" id="PF14759"/>
    </source>
</evidence>
<dbReference type="OrthoDB" id="4475657at2"/>
<reference evidence="7 8" key="1">
    <citation type="submission" date="2019-07" db="EMBL/GenBank/DDBJ databases">
        <title>New species of Amycolatopsis and Streptomyces.</title>
        <authorList>
            <person name="Duangmal K."/>
            <person name="Teo W.F.A."/>
            <person name="Lipun K."/>
        </authorList>
    </citation>
    <scope>NUCLEOTIDE SEQUENCE [LARGE SCALE GENOMIC DNA]</scope>
    <source>
        <strain evidence="7 8">TISTR 2346</strain>
    </source>
</reference>
<dbReference type="Gene3D" id="3.50.50.60">
    <property type="entry name" value="FAD/NAD(P)-binding domain"/>
    <property type="match status" value="2"/>
</dbReference>
<evidence type="ECO:0000256" key="1">
    <source>
        <dbReference type="ARBA" id="ARBA00001974"/>
    </source>
</evidence>
<comment type="caution">
    <text evidence="7">The sequence shown here is derived from an EMBL/GenBank/DDBJ whole genome shotgun (WGS) entry which is preliminary data.</text>
</comment>
<dbReference type="Gene3D" id="3.30.390.30">
    <property type="match status" value="1"/>
</dbReference>
<dbReference type="GO" id="GO:0005737">
    <property type="term" value="C:cytoplasm"/>
    <property type="evidence" value="ECO:0007669"/>
    <property type="project" value="TreeGrafter"/>
</dbReference>
<dbReference type="GO" id="GO:0016651">
    <property type="term" value="F:oxidoreductase activity, acting on NAD(P)H"/>
    <property type="evidence" value="ECO:0007669"/>
    <property type="project" value="TreeGrafter"/>
</dbReference>
<gene>
    <name evidence="7" type="ORF">FNH04_08910</name>
</gene>
<feature type="domain" description="FAD/NAD(P)-binding" evidence="5">
    <location>
        <begin position="1"/>
        <end position="297"/>
    </location>
</feature>
<dbReference type="RefSeq" id="WP_152782086.1">
    <property type="nucleotide sequence ID" value="NZ_BAABEQ010000092.1"/>
</dbReference>
<evidence type="ECO:0000259" key="5">
    <source>
        <dbReference type="Pfam" id="PF07992"/>
    </source>
</evidence>
<dbReference type="EMBL" id="VJZE01000040">
    <property type="protein sequence ID" value="MPY40025.1"/>
    <property type="molecule type" value="Genomic_DNA"/>
</dbReference>
<keyword evidence="3" id="KW-0274">FAD</keyword>
<evidence type="ECO:0000256" key="3">
    <source>
        <dbReference type="ARBA" id="ARBA00022827"/>
    </source>
</evidence>
<keyword evidence="8" id="KW-1185">Reference proteome</keyword>
<dbReference type="InterPro" id="IPR016156">
    <property type="entry name" value="FAD/NAD-linked_Rdtase_dimer_sf"/>
</dbReference>